<dbReference type="EMBL" id="AMCI01007488">
    <property type="protein sequence ID" value="EJW92537.1"/>
    <property type="molecule type" value="Genomic_DNA"/>
</dbReference>
<proteinExistence type="predicted"/>
<comment type="caution">
    <text evidence="1">The sequence shown here is derived from an EMBL/GenBank/DDBJ whole genome shotgun (WGS) entry which is preliminary data.</text>
</comment>
<gene>
    <name evidence="1" type="ORF">EVA_19357</name>
</gene>
<accession>J9FSM0</accession>
<protein>
    <submittedName>
        <fullName evidence="1">Uncharacterized protein</fullName>
    </submittedName>
</protein>
<reference evidence="1" key="1">
    <citation type="journal article" date="2012" name="PLoS ONE">
        <title>Gene sets for utilization of primary and secondary nutrition supplies in the distal gut of endangered iberian lynx.</title>
        <authorList>
            <person name="Alcaide M."/>
            <person name="Messina E."/>
            <person name="Richter M."/>
            <person name="Bargiela R."/>
            <person name="Peplies J."/>
            <person name="Huws S.A."/>
            <person name="Newbold C.J."/>
            <person name="Golyshin P.N."/>
            <person name="Simon M.A."/>
            <person name="Lopez G."/>
            <person name="Yakimov M.M."/>
            <person name="Ferrer M."/>
        </authorList>
    </citation>
    <scope>NUCLEOTIDE SEQUENCE</scope>
</reference>
<evidence type="ECO:0000313" key="1">
    <source>
        <dbReference type="EMBL" id="EJW92537.1"/>
    </source>
</evidence>
<dbReference type="AlphaFoldDB" id="J9FSM0"/>
<organism evidence="1">
    <name type="scientific">gut metagenome</name>
    <dbReference type="NCBI Taxonomy" id="749906"/>
    <lineage>
        <taxon>unclassified sequences</taxon>
        <taxon>metagenomes</taxon>
        <taxon>organismal metagenomes</taxon>
    </lineage>
</organism>
<name>J9FSM0_9ZZZZ</name>
<sequence>MSSLETSQESMSRYVQLFIMGRMLRTAAPPSLMGMWLKLTVSSEVLSDCS</sequence>